<accession>A0A1I7WAU5</accession>
<evidence type="ECO:0000313" key="2">
    <source>
        <dbReference type="WBParaSite" id="Hba_01823"/>
    </source>
</evidence>
<keyword evidence="1" id="KW-1185">Reference proteome</keyword>
<dbReference type="Proteomes" id="UP000095283">
    <property type="component" value="Unplaced"/>
</dbReference>
<protein>
    <submittedName>
        <fullName evidence="2">Uncharacterized protein</fullName>
    </submittedName>
</protein>
<evidence type="ECO:0000313" key="1">
    <source>
        <dbReference type="Proteomes" id="UP000095283"/>
    </source>
</evidence>
<sequence length="31" mass="3806">MLMWMFQFLLVYIVSTERLVVGNFLFLSFFI</sequence>
<reference evidence="2" key="1">
    <citation type="submission" date="2016-11" db="UniProtKB">
        <authorList>
            <consortium name="WormBaseParasite"/>
        </authorList>
    </citation>
    <scope>IDENTIFICATION</scope>
</reference>
<dbReference type="WBParaSite" id="Hba_01823">
    <property type="protein sequence ID" value="Hba_01823"/>
    <property type="gene ID" value="Hba_01823"/>
</dbReference>
<name>A0A1I7WAU5_HETBA</name>
<proteinExistence type="predicted"/>
<organism evidence="1 2">
    <name type="scientific">Heterorhabditis bacteriophora</name>
    <name type="common">Entomopathogenic nematode worm</name>
    <dbReference type="NCBI Taxonomy" id="37862"/>
    <lineage>
        <taxon>Eukaryota</taxon>
        <taxon>Metazoa</taxon>
        <taxon>Ecdysozoa</taxon>
        <taxon>Nematoda</taxon>
        <taxon>Chromadorea</taxon>
        <taxon>Rhabditida</taxon>
        <taxon>Rhabditina</taxon>
        <taxon>Rhabditomorpha</taxon>
        <taxon>Strongyloidea</taxon>
        <taxon>Heterorhabditidae</taxon>
        <taxon>Heterorhabditis</taxon>
    </lineage>
</organism>
<dbReference type="AlphaFoldDB" id="A0A1I7WAU5"/>